<dbReference type="GO" id="GO:0000287">
    <property type="term" value="F:magnesium ion binding"/>
    <property type="evidence" value="ECO:0007669"/>
    <property type="project" value="InterPro"/>
</dbReference>
<evidence type="ECO:0000256" key="7">
    <source>
        <dbReference type="ARBA" id="ARBA00022840"/>
    </source>
</evidence>
<dbReference type="GO" id="GO:0006164">
    <property type="term" value="P:purine nucleotide biosynthetic process"/>
    <property type="evidence" value="ECO:0007669"/>
    <property type="project" value="TreeGrafter"/>
</dbReference>
<evidence type="ECO:0000256" key="3">
    <source>
        <dbReference type="ARBA" id="ARBA00022723"/>
    </source>
</evidence>
<keyword evidence="8" id="KW-0460">Magnesium</keyword>
<organism evidence="11">
    <name type="scientific">mine drainage metagenome</name>
    <dbReference type="NCBI Taxonomy" id="410659"/>
    <lineage>
        <taxon>unclassified sequences</taxon>
        <taxon>metagenomes</taxon>
        <taxon>ecological metagenomes</taxon>
    </lineage>
</organism>
<keyword evidence="5" id="KW-0547">Nucleotide-binding</keyword>
<dbReference type="EC" id="2.7.6.1" evidence="1"/>
<dbReference type="GO" id="GO:0016301">
    <property type="term" value="F:kinase activity"/>
    <property type="evidence" value="ECO:0007669"/>
    <property type="project" value="UniProtKB-KW"/>
</dbReference>
<dbReference type="SMART" id="SM01400">
    <property type="entry name" value="Pribosyltran_N"/>
    <property type="match status" value="1"/>
</dbReference>
<reference evidence="11" key="1">
    <citation type="submission" date="2013-08" db="EMBL/GenBank/DDBJ databases">
        <authorList>
            <person name="Mendez C."/>
            <person name="Richter M."/>
            <person name="Ferrer M."/>
            <person name="Sanchez J."/>
        </authorList>
    </citation>
    <scope>NUCLEOTIDE SEQUENCE</scope>
</reference>
<dbReference type="Pfam" id="PF13793">
    <property type="entry name" value="Pribosyltran_N"/>
    <property type="match status" value="1"/>
</dbReference>
<dbReference type="PROSITE" id="PS00114">
    <property type="entry name" value="PRPP_SYNTHASE"/>
    <property type="match status" value="1"/>
</dbReference>
<evidence type="ECO:0000313" key="11">
    <source>
        <dbReference type="EMBL" id="EQD50261.1"/>
    </source>
</evidence>
<dbReference type="NCBIfam" id="NF002320">
    <property type="entry name" value="PRK01259.1"/>
    <property type="match status" value="1"/>
</dbReference>
<keyword evidence="6 11" id="KW-0418">Kinase</keyword>
<keyword evidence="7" id="KW-0067">ATP-binding</keyword>
<evidence type="ECO:0000256" key="1">
    <source>
        <dbReference type="ARBA" id="ARBA00013247"/>
    </source>
</evidence>
<name>T0ZPJ1_9ZZZZ</name>
<evidence type="ECO:0000256" key="2">
    <source>
        <dbReference type="ARBA" id="ARBA00022679"/>
    </source>
</evidence>
<dbReference type="Gene3D" id="3.40.50.2020">
    <property type="match status" value="2"/>
</dbReference>
<dbReference type="GO" id="GO:0006015">
    <property type="term" value="P:5-phosphoribose 1-diphosphate biosynthetic process"/>
    <property type="evidence" value="ECO:0007669"/>
    <property type="project" value="TreeGrafter"/>
</dbReference>
<dbReference type="GO" id="GO:0002189">
    <property type="term" value="C:ribose phosphate diphosphokinase complex"/>
    <property type="evidence" value="ECO:0007669"/>
    <property type="project" value="TreeGrafter"/>
</dbReference>
<dbReference type="GO" id="GO:0009156">
    <property type="term" value="P:ribonucleoside monophosphate biosynthetic process"/>
    <property type="evidence" value="ECO:0007669"/>
    <property type="project" value="InterPro"/>
</dbReference>
<dbReference type="GO" id="GO:0005524">
    <property type="term" value="F:ATP binding"/>
    <property type="evidence" value="ECO:0007669"/>
    <property type="project" value="UniProtKB-KW"/>
</dbReference>
<evidence type="ECO:0000256" key="5">
    <source>
        <dbReference type="ARBA" id="ARBA00022741"/>
    </source>
</evidence>
<dbReference type="Pfam" id="PF14572">
    <property type="entry name" value="Pribosyl_synth"/>
    <property type="match status" value="1"/>
</dbReference>
<dbReference type="InterPro" id="IPR029057">
    <property type="entry name" value="PRTase-like"/>
</dbReference>
<dbReference type="PANTHER" id="PTHR10210">
    <property type="entry name" value="RIBOSE-PHOSPHATE DIPHOSPHOKINASE FAMILY MEMBER"/>
    <property type="match status" value="1"/>
</dbReference>
<gene>
    <name evidence="11" type="ORF">B1A_13510</name>
</gene>
<dbReference type="PANTHER" id="PTHR10210:SF41">
    <property type="entry name" value="RIBOSE-PHOSPHATE PYROPHOSPHOKINASE 1, CHLOROPLASTIC"/>
    <property type="match status" value="1"/>
</dbReference>
<evidence type="ECO:0000256" key="8">
    <source>
        <dbReference type="ARBA" id="ARBA00022842"/>
    </source>
</evidence>
<feature type="non-terminal residue" evidence="11">
    <location>
        <position position="206"/>
    </location>
</feature>
<dbReference type="GO" id="GO:0005737">
    <property type="term" value="C:cytoplasm"/>
    <property type="evidence" value="ECO:0007669"/>
    <property type="project" value="TreeGrafter"/>
</dbReference>
<sequence length="206" mass="22080">MIDAAKRASAKRITAVCPYYGYSRQDRKASGREPITAKLVADVLATAGADRIITLDLHSGQIQGFFDGPVDHLTAMPVLIDYLKANHTADTVIVAPDAGRVKVASRFSLYLDMELAFVHKRRPRGKANVVEALDVVGDVAGKRCVIIDDMIDTAGTICAAAELLISQGAAEVWAMATHGILSDPATKRLEESPISKVVITNTLPLL</sequence>
<evidence type="ECO:0000256" key="4">
    <source>
        <dbReference type="ARBA" id="ARBA00022727"/>
    </source>
</evidence>
<dbReference type="InterPro" id="IPR005946">
    <property type="entry name" value="Rib-P_diPkinase"/>
</dbReference>
<evidence type="ECO:0000256" key="9">
    <source>
        <dbReference type="ARBA" id="ARBA00049535"/>
    </source>
</evidence>
<keyword evidence="2" id="KW-0808">Transferase</keyword>
<dbReference type="GO" id="GO:0004749">
    <property type="term" value="F:ribose phosphate diphosphokinase activity"/>
    <property type="evidence" value="ECO:0007669"/>
    <property type="project" value="UniProtKB-EC"/>
</dbReference>
<comment type="catalytic activity">
    <reaction evidence="9">
        <text>D-ribose 5-phosphate + ATP = 5-phospho-alpha-D-ribose 1-diphosphate + AMP + H(+)</text>
        <dbReference type="Rhea" id="RHEA:15609"/>
        <dbReference type="ChEBI" id="CHEBI:15378"/>
        <dbReference type="ChEBI" id="CHEBI:30616"/>
        <dbReference type="ChEBI" id="CHEBI:58017"/>
        <dbReference type="ChEBI" id="CHEBI:78346"/>
        <dbReference type="ChEBI" id="CHEBI:456215"/>
        <dbReference type="EC" id="2.7.6.1"/>
    </reaction>
</comment>
<dbReference type="FunFam" id="3.40.50.2020:FF:000002">
    <property type="entry name" value="Ribose-phosphate pyrophosphokinase"/>
    <property type="match status" value="1"/>
</dbReference>
<keyword evidence="4" id="KW-0545">Nucleotide biosynthesis</keyword>
<dbReference type="InterPro" id="IPR000836">
    <property type="entry name" value="PRTase_dom"/>
</dbReference>
<proteinExistence type="predicted"/>
<reference evidence="11" key="2">
    <citation type="journal article" date="2014" name="ISME J.">
        <title>Microbial stratification in low pH oxic and suboxic macroscopic growths along an acid mine drainage.</title>
        <authorList>
            <person name="Mendez-Garcia C."/>
            <person name="Mesa V."/>
            <person name="Sprenger R.R."/>
            <person name="Richter M."/>
            <person name="Diez M.S."/>
            <person name="Solano J."/>
            <person name="Bargiela R."/>
            <person name="Golyshina O.V."/>
            <person name="Manteca A."/>
            <person name="Ramos J.L."/>
            <person name="Gallego J.R."/>
            <person name="Llorente I."/>
            <person name="Martins Dos Santos V.A."/>
            <person name="Jensen O.N."/>
            <person name="Pelaez A.I."/>
            <person name="Sanchez J."/>
            <person name="Ferrer M."/>
        </authorList>
    </citation>
    <scope>NUCLEOTIDE SEQUENCE</scope>
</reference>
<feature type="domain" description="Ribose-phosphate pyrophosphokinase N-terminal" evidence="10">
    <location>
        <begin position="1"/>
        <end position="48"/>
    </location>
</feature>
<accession>T0ZPJ1</accession>
<dbReference type="InterPro" id="IPR029099">
    <property type="entry name" value="Pribosyltran_N"/>
</dbReference>
<protein>
    <recommendedName>
        <fullName evidence="1">ribose-phosphate diphosphokinase</fullName>
        <ecNumber evidence="1">2.7.6.1</ecNumber>
    </recommendedName>
</protein>
<dbReference type="EMBL" id="AUZX01009882">
    <property type="protein sequence ID" value="EQD50261.1"/>
    <property type="molecule type" value="Genomic_DNA"/>
</dbReference>
<dbReference type="CDD" id="cd06223">
    <property type="entry name" value="PRTases_typeI"/>
    <property type="match status" value="1"/>
</dbReference>
<dbReference type="InterPro" id="IPR000842">
    <property type="entry name" value="PRib_PP_synth_CS"/>
</dbReference>
<keyword evidence="3" id="KW-0479">Metal-binding</keyword>
<evidence type="ECO:0000259" key="10">
    <source>
        <dbReference type="Pfam" id="PF13793"/>
    </source>
</evidence>
<dbReference type="AlphaFoldDB" id="T0ZPJ1"/>
<comment type="caution">
    <text evidence="11">The sequence shown here is derived from an EMBL/GenBank/DDBJ whole genome shotgun (WGS) entry which is preliminary data.</text>
</comment>
<evidence type="ECO:0000256" key="6">
    <source>
        <dbReference type="ARBA" id="ARBA00022777"/>
    </source>
</evidence>
<dbReference type="NCBIfam" id="TIGR01251">
    <property type="entry name" value="ribP_PPkin"/>
    <property type="match status" value="1"/>
</dbReference>
<dbReference type="SUPFAM" id="SSF53271">
    <property type="entry name" value="PRTase-like"/>
    <property type="match status" value="1"/>
</dbReference>